<proteinExistence type="predicted"/>
<protein>
    <submittedName>
        <fullName evidence="3">PiggyBac transposable element-derived protein 4</fullName>
    </submittedName>
</protein>
<name>A0ABM0JBU9_APLCA</name>
<evidence type="ECO:0000313" key="2">
    <source>
        <dbReference type="Proteomes" id="UP000694888"/>
    </source>
</evidence>
<accession>A0ABM0JBU9</accession>
<feature type="domain" description="PiggyBac transposable element-derived protein" evidence="1">
    <location>
        <begin position="12"/>
        <end position="232"/>
    </location>
</feature>
<gene>
    <name evidence="3" type="primary">LOC101860378</name>
</gene>
<evidence type="ECO:0000313" key="3">
    <source>
        <dbReference type="RefSeq" id="XP_005090085.1"/>
    </source>
</evidence>
<sequence>MIHVCEPREEGKAKIEPFIKALLKNFQPAFYPFQTTSVDEMVIGWKGRFLHKQYNAMKRRKHNIKTFGICDSTTGYIYNLLVYFGKDTSYIPESDEDSSQAVKVFKTLMEPLRHSGHIFTDRYYYYTSVPLITYHLSSARHYYTGTLNVNKSFFPPQLKTLRLKHLEEQYFYHEERDILCVTRKDKKAKKPCIMVATNFRVGSTEIREGCRQVSNPVMIQDYTNYTNGSDRATR</sequence>
<dbReference type="Pfam" id="PF13843">
    <property type="entry name" value="DDE_Tnp_1_7"/>
    <property type="match status" value="1"/>
</dbReference>
<keyword evidence="2" id="KW-1185">Reference proteome</keyword>
<dbReference type="RefSeq" id="XP_005090085.1">
    <property type="nucleotide sequence ID" value="XM_005090028.1"/>
</dbReference>
<organism evidence="2 3">
    <name type="scientific">Aplysia californica</name>
    <name type="common">California sea hare</name>
    <dbReference type="NCBI Taxonomy" id="6500"/>
    <lineage>
        <taxon>Eukaryota</taxon>
        <taxon>Metazoa</taxon>
        <taxon>Spiralia</taxon>
        <taxon>Lophotrochozoa</taxon>
        <taxon>Mollusca</taxon>
        <taxon>Gastropoda</taxon>
        <taxon>Heterobranchia</taxon>
        <taxon>Euthyneura</taxon>
        <taxon>Tectipleura</taxon>
        <taxon>Aplysiida</taxon>
        <taxon>Aplysioidea</taxon>
        <taxon>Aplysiidae</taxon>
        <taxon>Aplysia</taxon>
    </lineage>
</organism>
<dbReference type="Proteomes" id="UP000694888">
    <property type="component" value="Unplaced"/>
</dbReference>
<dbReference type="PANTHER" id="PTHR46599:SF3">
    <property type="entry name" value="PIGGYBAC TRANSPOSABLE ELEMENT-DERIVED PROTEIN 4"/>
    <property type="match status" value="1"/>
</dbReference>
<dbReference type="PANTHER" id="PTHR46599">
    <property type="entry name" value="PIGGYBAC TRANSPOSABLE ELEMENT-DERIVED PROTEIN 4"/>
    <property type="match status" value="1"/>
</dbReference>
<dbReference type="GeneID" id="101860378"/>
<dbReference type="InterPro" id="IPR029526">
    <property type="entry name" value="PGBD"/>
</dbReference>
<evidence type="ECO:0000259" key="1">
    <source>
        <dbReference type="Pfam" id="PF13843"/>
    </source>
</evidence>
<reference evidence="3" key="1">
    <citation type="submission" date="2025-08" db="UniProtKB">
        <authorList>
            <consortium name="RefSeq"/>
        </authorList>
    </citation>
    <scope>IDENTIFICATION</scope>
</reference>